<protein>
    <recommendedName>
        <fullName evidence="2">ribonucleoside-diphosphate reductase</fullName>
        <ecNumber evidence="2">1.17.4.1</ecNumber>
    </recommendedName>
</protein>
<evidence type="ECO:0000256" key="4">
    <source>
        <dbReference type="ARBA" id="ARBA00022741"/>
    </source>
</evidence>
<dbReference type="AlphaFoldDB" id="A0A6C0H635"/>
<dbReference type="Pfam" id="PF00317">
    <property type="entry name" value="Ribonuc_red_lgN"/>
    <property type="match status" value="1"/>
</dbReference>
<dbReference type="EC" id="1.17.4.1" evidence="2"/>
<evidence type="ECO:0000313" key="9">
    <source>
        <dbReference type="EMBL" id="QHT76018.1"/>
    </source>
</evidence>
<feature type="domain" description="ATP-cone" evidence="8">
    <location>
        <begin position="8"/>
        <end position="97"/>
    </location>
</feature>
<dbReference type="GO" id="GO:0004748">
    <property type="term" value="F:ribonucleoside-diphosphate reductase activity, thioredoxin disulfide as acceptor"/>
    <property type="evidence" value="ECO:0007669"/>
    <property type="project" value="UniProtKB-EC"/>
</dbReference>
<dbReference type="UniPathway" id="UPA00326"/>
<dbReference type="Gene3D" id="3.20.70.20">
    <property type="match status" value="1"/>
</dbReference>
<dbReference type="PANTHER" id="PTHR11573">
    <property type="entry name" value="RIBONUCLEOSIDE-DIPHOSPHATE REDUCTASE LARGE CHAIN"/>
    <property type="match status" value="1"/>
</dbReference>
<proteinExistence type="inferred from homology"/>
<dbReference type="InterPro" id="IPR008926">
    <property type="entry name" value="RNR_R1-su_N"/>
</dbReference>
<accession>A0A6C0H635</accession>
<dbReference type="EMBL" id="MN739886">
    <property type="protein sequence ID" value="QHT76018.1"/>
    <property type="molecule type" value="Genomic_DNA"/>
</dbReference>
<dbReference type="InterPro" id="IPR013509">
    <property type="entry name" value="RNR_lsu_N"/>
</dbReference>
<dbReference type="CDD" id="cd01679">
    <property type="entry name" value="RNR_I"/>
    <property type="match status" value="1"/>
</dbReference>
<dbReference type="InterPro" id="IPR013346">
    <property type="entry name" value="NrdE_NrdA_C"/>
</dbReference>
<dbReference type="InterPro" id="IPR000788">
    <property type="entry name" value="RNR_lg_C"/>
</dbReference>
<dbReference type="InterPro" id="IPR039718">
    <property type="entry name" value="Rrm1"/>
</dbReference>
<sequence length="776" mass="89566">MEQDNFKMNVIKRDGKIESVSFDKILARIKSISSDLLNIEIKQLVFKISEQLYDNILTSKIDELTAQQSITMCTIHYEYSILASRIMHSNYHKNTENEFSKVMKNLYENGLLSDKFYDYVLKYGDILDGWIDYKRDLLIDYFGFKTLEKSYLLKVNGVPVERIQHLWMRVALSIHCNEYFDDLSLVKDSYDLLSQKYFIHASPTLFNCGTKFGQLSSCFLLGMEDDSLDGIYSTLTDCAKISKWSGGIGIHVHNIRGKNSKINGTGGLSTGLVPMLQVFNSTARFVNQGGKRNGSIAIYLEPWHSDIDDFLEMKKNHGDEESKARDLFYALWIPDLFMKRVEENKMWSLFSPSDVIGLDNVYGKEFELLYESYELKKVYKKQVKAQELWYNIMKSQIETGVPYICFKDSVNNKSNQSNIGTIKSSNLCAEICEYSDKNETAVCNLASIGLPSFVKNGIFDYELLGKIVETIVLNLNRIIDINYYPTEKTKTSNLRNRPIGIGVQGLADVFLLMDIPFESDDAKIINRKIFETIYYYALKKSNEMAKDIYMNEKKWSNVENQYLGAYETFNGSHLSKGVLQFDLWGGKQSLLMNFNWNELKSEIIKYGARNSLLVALMPTASTSQILGFNECFEPFTSNIYKRGTMAGEFTIYNKYLMKELIDLGIWNLNIKNQIIKNQGSIQNLEMIPKNIRDKYKTVWEISPKFLLDMSIERGPFICQSQSLNIWIDNPEYGILNKILFYGWKNGLKTGLYYLRRKAKHQTQQFTIEPECQMCSA</sequence>
<keyword evidence="4" id="KW-0547">Nucleotide-binding</keyword>
<evidence type="ECO:0000256" key="1">
    <source>
        <dbReference type="ARBA" id="ARBA00010406"/>
    </source>
</evidence>
<dbReference type="SUPFAM" id="SSF48168">
    <property type="entry name" value="R1 subunit of ribonucleotide reductase, N-terminal domain"/>
    <property type="match status" value="1"/>
</dbReference>
<evidence type="ECO:0000256" key="7">
    <source>
        <dbReference type="ARBA" id="ARBA00023116"/>
    </source>
</evidence>
<dbReference type="InterPro" id="IPR005144">
    <property type="entry name" value="ATP-cone_dom"/>
</dbReference>
<evidence type="ECO:0000256" key="6">
    <source>
        <dbReference type="ARBA" id="ARBA00023002"/>
    </source>
</evidence>
<evidence type="ECO:0000256" key="3">
    <source>
        <dbReference type="ARBA" id="ARBA00022533"/>
    </source>
</evidence>
<keyword evidence="6" id="KW-0560">Oxidoreductase</keyword>
<dbReference type="GO" id="GO:0005524">
    <property type="term" value="F:ATP binding"/>
    <property type="evidence" value="ECO:0007669"/>
    <property type="project" value="UniProtKB-KW"/>
</dbReference>
<dbReference type="NCBIfam" id="TIGR02506">
    <property type="entry name" value="NrdE_NrdA"/>
    <property type="match status" value="1"/>
</dbReference>
<evidence type="ECO:0000259" key="8">
    <source>
        <dbReference type="PROSITE" id="PS51161"/>
    </source>
</evidence>
<dbReference type="GO" id="GO:0005971">
    <property type="term" value="C:ribonucleoside-diphosphate reductase complex"/>
    <property type="evidence" value="ECO:0007669"/>
    <property type="project" value="TreeGrafter"/>
</dbReference>
<reference evidence="9" key="1">
    <citation type="journal article" date="2020" name="Nature">
        <title>Giant virus diversity and host interactions through global metagenomics.</title>
        <authorList>
            <person name="Schulz F."/>
            <person name="Roux S."/>
            <person name="Paez-Espino D."/>
            <person name="Jungbluth S."/>
            <person name="Walsh D.A."/>
            <person name="Denef V.J."/>
            <person name="McMahon K.D."/>
            <person name="Konstantinidis K.T."/>
            <person name="Eloe-Fadrosh E.A."/>
            <person name="Kyrpides N.C."/>
            <person name="Woyke T."/>
        </authorList>
    </citation>
    <scope>NUCLEOTIDE SEQUENCE</scope>
    <source>
        <strain evidence="9">GVMAG-M-3300023179-71</strain>
    </source>
</reference>
<keyword evidence="5" id="KW-0067">ATP-binding</keyword>
<keyword evidence="3" id="KW-0021">Allosteric enzyme</keyword>
<dbReference type="PANTHER" id="PTHR11573:SF6">
    <property type="entry name" value="RIBONUCLEOSIDE-DIPHOSPHATE REDUCTASE LARGE SUBUNIT"/>
    <property type="match status" value="1"/>
</dbReference>
<dbReference type="PROSITE" id="PS51161">
    <property type="entry name" value="ATP_CONE"/>
    <property type="match status" value="1"/>
</dbReference>
<keyword evidence="7" id="KW-0215">Deoxyribonucleotide synthesis</keyword>
<evidence type="ECO:0000256" key="2">
    <source>
        <dbReference type="ARBA" id="ARBA00012274"/>
    </source>
</evidence>
<name>A0A6C0H635_9ZZZZ</name>
<dbReference type="PRINTS" id="PR01183">
    <property type="entry name" value="RIBORDTASEM1"/>
</dbReference>
<dbReference type="Pfam" id="PF02867">
    <property type="entry name" value="Ribonuc_red_lgC"/>
    <property type="match status" value="1"/>
</dbReference>
<dbReference type="Pfam" id="PF03477">
    <property type="entry name" value="ATP-cone"/>
    <property type="match status" value="1"/>
</dbReference>
<comment type="similarity">
    <text evidence="1">Belongs to the ribonucleoside diphosphate reductase large chain family.</text>
</comment>
<organism evidence="9">
    <name type="scientific">viral metagenome</name>
    <dbReference type="NCBI Taxonomy" id="1070528"/>
    <lineage>
        <taxon>unclassified sequences</taxon>
        <taxon>metagenomes</taxon>
        <taxon>organismal metagenomes</taxon>
    </lineage>
</organism>
<evidence type="ECO:0000256" key="5">
    <source>
        <dbReference type="ARBA" id="ARBA00022840"/>
    </source>
</evidence>
<dbReference type="GO" id="GO:0009263">
    <property type="term" value="P:deoxyribonucleotide biosynthetic process"/>
    <property type="evidence" value="ECO:0007669"/>
    <property type="project" value="UniProtKB-KW"/>
</dbReference>
<dbReference type="SUPFAM" id="SSF51998">
    <property type="entry name" value="PFL-like glycyl radical enzymes"/>
    <property type="match status" value="1"/>
</dbReference>